<dbReference type="OMA" id="GIQFHYP"/>
<evidence type="ECO:0000313" key="3">
    <source>
        <dbReference type="Proteomes" id="UP000188268"/>
    </source>
</evidence>
<keyword evidence="1" id="KW-1133">Transmembrane helix</keyword>
<keyword evidence="1" id="KW-0812">Transmembrane</keyword>
<evidence type="ECO:0000313" key="2">
    <source>
        <dbReference type="EMBL" id="OMP06082.1"/>
    </source>
</evidence>
<feature type="transmembrane region" description="Helical" evidence="1">
    <location>
        <begin position="125"/>
        <end position="147"/>
    </location>
</feature>
<dbReference type="STRING" id="210143.A0A1R3KG65"/>
<dbReference type="OrthoDB" id="1934322at2759"/>
<proteinExistence type="predicted"/>
<gene>
    <name evidence="2" type="ORF">CCACVL1_01718</name>
</gene>
<dbReference type="Gramene" id="OMP06082">
    <property type="protein sequence ID" value="OMP06082"/>
    <property type="gene ID" value="CCACVL1_01718"/>
</dbReference>
<dbReference type="EMBL" id="AWWV01005053">
    <property type="protein sequence ID" value="OMP06082.1"/>
    <property type="molecule type" value="Genomic_DNA"/>
</dbReference>
<feature type="transmembrane region" description="Helical" evidence="1">
    <location>
        <begin position="212"/>
        <end position="230"/>
    </location>
</feature>
<dbReference type="AlphaFoldDB" id="A0A1R3KG65"/>
<protein>
    <submittedName>
        <fullName evidence="2">Uncharacterized protein</fullName>
    </submittedName>
</protein>
<feature type="transmembrane region" description="Helical" evidence="1">
    <location>
        <begin position="245"/>
        <end position="276"/>
    </location>
</feature>
<name>A0A1R3KG65_COCAP</name>
<feature type="transmembrane region" description="Helical" evidence="1">
    <location>
        <begin position="77"/>
        <end position="104"/>
    </location>
</feature>
<evidence type="ECO:0000256" key="1">
    <source>
        <dbReference type="SAM" id="Phobius"/>
    </source>
</evidence>
<reference evidence="2 3" key="1">
    <citation type="submission" date="2013-09" db="EMBL/GenBank/DDBJ databases">
        <title>Corchorus capsularis genome sequencing.</title>
        <authorList>
            <person name="Alam M."/>
            <person name="Haque M.S."/>
            <person name="Islam M.S."/>
            <person name="Emdad E.M."/>
            <person name="Islam M.M."/>
            <person name="Ahmed B."/>
            <person name="Halim A."/>
            <person name="Hossen Q.M.M."/>
            <person name="Hossain M.Z."/>
            <person name="Ahmed R."/>
            <person name="Khan M.M."/>
            <person name="Islam R."/>
            <person name="Rashid M.M."/>
            <person name="Khan S.A."/>
            <person name="Rahman M.S."/>
            <person name="Alam M."/>
        </authorList>
    </citation>
    <scope>NUCLEOTIDE SEQUENCE [LARGE SCALE GENOMIC DNA]</scope>
    <source>
        <strain evidence="3">cv. CVL-1</strain>
        <tissue evidence="2">Whole seedling</tissue>
    </source>
</reference>
<dbReference type="PANTHER" id="PTHR33133:SF7">
    <property type="entry name" value="F26K24.10 PROTEIN-RELATED"/>
    <property type="match status" value="1"/>
</dbReference>
<sequence>MEPLLPPPTLQPSQIGFLGILVVSRHIVKAHYRHFSALALLFLLPLAVSSTTYPYIYKLIFLLKLFQQNPPVFFPTILFLILIYALFVLIFSLIAVSSVTYSVFHGFQGRPLKLKSAIKSALTSFPRLLSTWLMVSGLFSVLVLIRFSLIKATQLLAFKFTYFPPQYIFMIIFVCIVTYLQLAPVVAIIETSSWGLEPLKRSKYLVTGMKKVAFLMFLLYGFCFGTLLWLTAETWDFHYPSSDKYWFWVLYVVLGSACFMACLVSYLVAITVFYIYSKAIHGEHAEEIAAEYLRLPSDDGKVLFILLVSGWIPYQFQLILNLFGLVF</sequence>
<feature type="transmembrane region" description="Helical" evidence="1">
    <location>
        <begin position="302"/>
        <end position="326"/>
    </location>
</feature>
<dbReference type="PANTHER" id="PTHR33133">
    <property type="entry name" value="OS08G0107100 PROTEIN-RELATED"/>
    <property type="match status" value="1"/>
</dbReference>
<dbReference type="Proteomes" id="UP000188268">
    <property type="component" value="Unassembled WGS sequence"/>
</dbReference>
<keyword evidence="1" id="KW-0472">Membrane</keyword>
<feature type="transmembrane region" description="Helical" evidence="1">
    <location>
        <begin position="35"/>
        <end position="57"/>
    </location>
</feature>
<comment type="caution">
    <text evidence="2">The sequence shown here is derived from an EMBL/GenBank/DDBJ whole genome shotgun (WGS) entry which is preliminary data.</text>
</comment>
<keyword evidence="3" id="KW-1185">Reference proteome</keyword>
<feature type="transmembrane region" description="Helical" evidence="1">
    <location>
        <begin position="167"/>
        <end position="191"/>
    </location>
</feature>
<organism evidence="2 3">
    <name type="scientific">Corchorus capsularis</name>
    <name type="common">Jute</name>
    <dbReference type="NCBI Taxonomy" id="210143"/>
    <lineage>
        <taxon>Eukaryota</taxon>
        <taxon>Viridiplantae</taxon>
        <taxon>Streptophyta</taxon>
        <taxon>Embryophyta</taxon>
        <taxon>Tracheophyta</taxon>
        <taxon>Spermatophyta</taxon>
        <taxon>Magnoliopsida</taxon>
        <taxon>eudicotyledons</taxon>
        <taxon>Gunneridae</taxon>
        <taxon>Pentapetalae</taxon>
        <taxon>rosids</taxon>
        <taxon>malvids</taxon>
        <taxon>Malvales</taxon>
        <taxon>Malvaceae</taxon>
        <taxon>Grewioideae</taxon>
        <taxon>Apeibeae</taxon>
        <taxon>Corchorus</taxon>
    </lineage>
</organism>
<accession>A0A1R3KG65</accession>
<feature type="transmembrane region" description="Helical" evidence="1">
    <location>
        <begin position="12"/>
        <end position="28"/>
    </location>
</feature>